<reference evidence="4 5" key="1">
    <citation type="submission" date="2019-07" db="EMBL/GenBank/DDBJ databases">
        <title>Genomic Encyclopedia of Type Strains, Phase III (KMG-III): the genomes of soil and plant-associated and newly described type strains.</title>
        <authorList>
            <person name="Whitman W."/>
        </authorList>
    </citation>
    <scope>NUCLEOTIDE SEQUENCE [LARGE SCALE GENOMIC DNA]</scope>
    <source>
        <strain evidence="4 5">BL24</strain>
    </source>
</reference>
<evidence type="ECO:0000256" key="1">
    <source>
        <dbReference type="SAM" id="Coils"/>
    </source>
</evidence>
<name>A0A5S5BXA1_9BACL</name>
<keyword evidence="3" id="KW-0732">Signal</keyword>
<accession>A0A5S5BXA1</accession>
<feature type="coiled-coil region" evidence="1">
    <location>
        <begin position="43"/>
        <end position="105"/>
    </location>
</feature>
<keyword evidence="5" id="KW-1185">Reference proteome</keyword>
<protein>
    <submittedName>
        <fullName evidence="4">Uncharacterized protein</fullName>
    </submittedName>
</protein>
<keyword evidence="2" id="KW-1133">Transmembrane helix</keyword>
<feature type="signal peptide" evidence="3">
    <location>
        <begin position="1"/>
        <end position="25"/>
    </location>
</feature>
<comment type="caution">
    <text evidence="4">The sequence shown here is derived from an EMBL/GenBank/DDBJ whole genome shotgun (WGS) entry which is preliminary data.</text>
</comment>
<dbReference type="Proteomes" id="UP000323257">
    <property type="component" value="Unassembled WGS sequence"/>
</dbReference>
<proteinExistence type="predicted"/>
<evidence type="ECO:0000313" key="4">
    <source>
        <dbReference type="EMBL" id="TYP71791.1"/>
    </source>
</evidence>
<dbReference type="AlphaFoldDB" id="A0A5S5BXA1"/>
<evidence type="ECO:0000256" key="2">
    <source>
        <dbReference type="SAM" id="Phobius"/>
    </source>
</evidence>
<evidence type="ECO:0000313" key="5">
    <source>
        <dbReference type="Proteomes" id="UP000323257"/>
    </source>
</evidence>
<dbReference type="EMBL" id="VNHS01000009">
    <property type="protein sequence ID" value="TYP71791.1"/>
    <property type="molecule type" value="Genomic_DNA"/>
</dbReference>
<evidence type="ECO:0000256" key="3">
    <source>
        <dbReference type="SAM" id="SignalP"/>
    </source>
</evidence>
<sequence length="153" mass="17609">MKRYARIGMAAVVAAGLLASAPPSADGSVIDRFKDIYNAPEKLDELQQQFVQTQEELDEARRKADEYAQQQLKLMRENETYRQQNEALMEQNETLLTRMEQLENDQSERKRFYRKIAASVLVFAGAGLLYIVSVRIWRYRAWRSNRSAGGGSE</sequence>
<gene>
    <name evidence="4" type="ORF">BCM02_10969</name>
</gene>
<feature type="transmembrane region" description="Helical" evidence="2">
    <location>
        <begin position="116"/>
        <end position="137"/>
    </location>
</feature>
<feature type="chain" id="PRO_5038435697" evidence="3">
    <location>
        <begin position="26"/>
        <end position="153"/>
    </location>
</feature>
<keyword evidence="2" id="KW-0472">Membrane</keyword>
<organism evidence="4 5">
    <name type="scientific">Paenibacillus methanolicus</name>
    <dbReference type="NCBI Taxonomy" id="582686"/>
    <lineage>
        <taxon>Bacteria</taxon>
        <taxon>Bacillati</taxon>
        <taxon>Bacillota</taxon>
        <taxon>Bacilli</taxon>
        <taxon>Bacillales</taxon>
        <taxon>Paenibacillaceae</taxon>
        <taxon>Paenibacillus</taxon>
    </lineage>
</organism>
<keyword evidence="1" id="KW-0175">Coiled coil</keyword>
<keyword evidence="2" id="KW-0812">Transmembrane</keyword>